<comment type="caution">
    <text evidence="2">The sequence shown here is derived from an EMBL/GenBank/DDBJ whole genome shotgun (WGS) entry which is preliminary data.</text>
</comment>
<gene>
    <name evidence="2" type="ORF">Nepgr_009980</name>
</gene>
<evidence type="ECO:0000256" key="1">
    <source>
        <dbReference type="SAM" id="MobiDB-lite"/>
    </source>
</evidence>
<evidence type="ECO:0000313" key="2">
    <source>
        <dbReference type="EMBL" id="GMH08140.1"/>
    </source>
</evidence>
<sequence>MAGLQNYYFFPTDFFVPPLYPDAGDHAPIVQQPVPPIKTPGRSSTNKIIGDNGPIMIKSTADNGDSSHRCFKIVKAATPAVQAIVPLHHNPAPSQLVAVKKRKTVVLTRIDDCRWSIYIENHRLEFRSMDLSASFRARNS</sequence>
<keyword evidence="3" id="KW-1185">Reference proteome</keyword>
<feature type="region of interest" description="Disordered" evidence="1">
    <location>
        <begin position="32"/>
        <end position="54"/>
    </location>
</feature>
<organism evidence="2 3">
    <name type="scientific">Nepenthes gracilis</name>
    <name type="common">Slender pitcher plant</name>
    <dbReference type="NCBI Taxonomy" id="150966"/>
    <lineage>
        <taxon>Eukaryota</taxon>
        <taxon>Viridiplantae</taxon>
        <taxon>Streptophyta</taxon>
        <taxon>Embryophyta</taxon>
        <taxon>Tracheophyta</taxon>
        <taxon>Spermatophyta</taxon>
        <taxon>Magnoliopsida</taxon>
        <taxon>eudicotyledons</taxon>
        <taxon>Gunneridae</taxon>
        <taxon>Pentapetalae</taxon>
        <taxon>Caryophyllales</taxon>
        <taxon>Nepenthaceae</taxon>
        <taxon>Nepenthes</taxon>
    </lineage>
</organism>
<accession>A0AAD3SCD2</accession>
<dbReference type="AlphaFoldDB" id="A0AAD3SCD2"/>
<evidence type="ECO:0000313" key="3">
    <source>
        <dbReference type="Proteomes" id="UP001279734"/>
    </source>
</evidence>
<protein>
    <submittedName>
        <fullName evidence="2">Uncharacterized protein</fullName>
    </submittedName>
</protein>
<dbReference type="EMBL" id="BSYO01000008">
    <property type="protein sequence ID" value="GMH08140.1"/>
    <property type="molecule type" value="Genomic_DNA"/>
</dbReference>
<reference evidence="2" key="1">
    <citation type="submission" date="2023-05" db="EMBL/GenBank/DDBJ databases">
        <title>Nepenthes gracilis genome sequencing.</title>
        <authorList>
            <person name="Fukushima K."/>
        </authorList>
    </citation>
    <scope>NUCLEOTIDE SEQUENCE</scope>
    <source>
        <strain evidence="2">SING2019-196</strain>
    </source>
</reference>
<dbReference type="Proteomes" id="UP001279734">
    <property type="component" value="Unassembled WGS sequence"/>
</dbReference>
<proteinExistence type="predicted"/>
<name>A0AAD3SCD2_NEPGR</name>